<dbReference type="GO" id="GO:0046872">
    <property type="term" value="F:metal ion binding"/>
    <property type="evidence" value="ECO:0007669"/>
    <property type="project" value="UniProtKB-KW"/>
</dbReference>
<feature type="domain" description="Peptidase M20 dimerisation" evidence="3">
    <location>
        <begin position="190"/>
        <end position="279"/>
    </location>
</feature>
<sequence>MNKKEFIKALKDDVRALSEYMTKMRRIFHENPEIGFQEYKTSSYIEDELKKMKIPYRKVGETGIIANIGKNNSKEVYVLRSDMDALHITENSKLEYASKNDGYMHACGHDGHMASLLGAIKVIKEHEDMLTKDIRIIFQPSEENCKGALFMLENGALNKGDEIFGVHIFTDIEAGKVSLTPGNRMAVSRNFKAIIKGKAGHAAKPHLCADATLAAATFVVNSQGIVSRMADPIDSLVVTFGKLISGTAHNIISGQANVEGTIRFYNEDTGKKALEKLTFIGENSAKIYDCTFSLEVSKATHPAVINDAKLSKEVTKAASLLMDNEKIVDTPAILLGEDFSNYTINNPGLFAFVGGYNSKKDCIYPNHHDSFNFDEDALLDAASLYLSFAFKDVLTKE</sequence>
<feature type="binding site" evidence="2">
    <location>
        <position position="107"/>
    </location>
    <ligand>
        <name>Mn(2+)</name>
        <dbReference type="ChEBI" id="CHEBI:29035"/>
        <label>2</label>
    </ligand>
</feature>
<dbReference type="FunFam" id="3.30.70.360:FF:000001">
    <property type="entry name" value="N-acetyldiaminopimelate deacetylase"/>
    <property type="match status" value="1"/>
</dbReference>
<dbReference type="Gene3D" id="3.30.70.360">
    <property type="match status" value="1"/>
</dbReference>
<dbReference type="InterPro" id="IPR002933">
    <property type="entry name" value="Peptidase_M20"/>
</dbReference>
<feature type="binding site" evidence="2">
    <location>
        <position position="367"/>
    </location>
    <ligand>
        <name>Mn(2+)</name>
        <dbReference type="ChEBI" id="CHEBI:29035"/>
        <label>2</label>
    </ligand>
</feature>
<dbReference type="EMBL" id="FOJY01000027">
    <property type="protein sequence ID" value="SFB37147.1"/>
    <property type="molecule type" value="Genomic_DNA"/>
</dbReference>
<keyword evidence="1 4" id="KW-0378">Hydrolase</keyword>
<comment type="cofactor">
    <cofactor evidence="2">
        <name>Mn(2+)</name>
        <dbReference type="ChEBI" id="CHEBI:29035"/>
    </cofactor>
    <text evidence="2">The Mn(2+) ion enhances activity.</text>
</comment>
<dbReference type="Pfam" id="PF07687">
    <property type="entry name" value="M20_dimer"/>
    <property type="match status" value="1"/>
</dbReference>
<dbReference type="RefSeq" id="WP_092874671.1">
    <property type="nucleotide sequence ID" value="NZ_FOJY01000027.1"/>
</dbReference>
<dbReference type="AlphaFoldDB" id="A0A1I1AGS2"/>
<dbReference type="PANTHER" id="PTHR11014">
    <property type="entry name" value="PEPTIDASE M20 FAMILY MEMBER"/>
    <property type="match status" value="1"/>
</dbReference>
<dbReference type="GO" id="GO:0050118">
    <property type="term" value="F:N-acetyldiaminopimelate deacetylase activity"/>
    <property type="evidence" value="ECO:0007669"/>
    <property type="project" value="UniProtKB-ARBA"/>
</dbReference>
<dbReference type="NCBIfam" id="TIGR01891">
    <property type="entry name" value="amidohydrolases"/>
    <property type="match status" value="1"/>
</dbReference>
<dbReference type="PIRSF" id="PIRSF005962">
    <property type="entry name" value="Pept_M20D_amidohydro"/>
    <property type="match status" value="1"/>
</dbReference>
<dbReference type="GO" id="GO:0019877">
    <property type="term" value="P:diaminopimelate biosynthetic process"/>
    <property type="evidence" value="ECO:0007669"/>
    <property type="project" value="UniProtKB-ARBA"/>
</dbReference>
<name>A0A1I1AGS2_9FIRM</name>
<feature type="binding site" evidence="2">
    <location>
        <position position="143"/>
    </location>
    <ligand>
        <name>Mn(2+)</name>
        <dbReference type="ChEBI" id="CHEBI:29035"/>
        <label>2</label>
    </ligand>
</feature>
<dbReference type="SUPFAM" id="SSF55031">
    <property type="entry name" value="Bacterial exopeptidase dimerisation domain"/>
    <property type="match status" value="1"/>
</dbReference>
<evidence type="ECO:0000313" key="5">
    <source>
        <dbReference type="Proteomes" id="UP000198838"/>
    </source>
</evidence>
<gene>
    <name evidence="4" type="ORF">SAMN05216249_1277</name>
</gene>
<dbReference type="Pfam" id="PF01546">
    <property type="entry name" value="Peptidase_M20"/>
    <property type="match status" value="1"/>
</dbReference>
<dbReference type="PANTHER" id="PTHR11014:SF63">
    <property type="entry name" value="METALLOPEPTIDASE, PUTATIVE (AFU_ORTHOLOGUE AFUA_6G09600)-RELATED"/>
    <property type="match status" value="1"/>
</dbReference>
<dbReference type="InterPro" id="IPR017439">
    <property type="entry name" value="Amidohydrolase"/>
</dbReference>
<keyword evidence="2" id="KW-0464">Manganese</keyword>
<evidence type="ECO:0000313" key="4">
    <source>
        <dbReference type="EMBL" id="SFB37147.1"/>
    </source>
</evidence>
<keyword evidence="5" id="KW-1185">Reference proteome</keyword>
<accession>A0A1I1AGS2</accession>
<dbReference type="Proteomes" id="UP000198838">
    <property type="component" value="Unassembled WGS sequence"/>
</dbReference>
<organism evidence="4 5">
    <name type="scientific">Acetitomaculum ruminis DSM 5522</name>
    <dbReference type="NCBI Taxonomy" id="1120918"/>
    <lineage>
        <taxon>Bacteria</taxon>
        <taxon>Bacillati</taxon>
        <taxon>Bacillota</taxon>
        <taxon>Clostridia</taxon>
        <taxon>Lachnospirales</taxon>
        <taxon>Lachnospiraceae</taxon>
        <taxon>Acetitomaculum</taxon>
    </lineage>
</organism>
<dbReference type="SUPFAM" id="SSF53187">
    <property type="entry name" value="Zn-dependent exopeptidases"/>
    <property type="match status" value="1"/>
</dbReference>
<proteinExistence type="predicted"/>
<evidence type="ECO:0000256" key="2">
    <source>
        <dbReference type="PIRSR" id="PIRSR005962-1"/>
    </source>
</evidence>
<evidence type="ECO:0000256" key="1">
    <source>
        <dbReference type="ARBA" id="ARBA00022801"/>
    </source>
</evidence>
<protein>
    <submittedName>
        <fullName evidence="4">Amidohydrolase</fullName>
    </submittedName>
</protein>
<feature type="binding site" evidence="2">
    <location>
        <position position="109"/>
    </location>
    <ligand>
        <name>Mn(2+)</name>
        <dbReference type="ChEBI" id="CHEBI:29035"/>
        <label>2</label>
    </ligand>
</feature>
<keyword evidence="2" id="KW-0479">Metal-binding</keyword>
<dbReference type="InterPro" id="IPR011650">
    <property type="entry name" value="Peptidase_M20_dimer"/>
</dbReference>
<evidence type="ECO:0000259" key="3">
    <source>
        <dbReference type="Pfam" id="PF07687"/>
    </source>
</evidence>
<dbReference type="Gene3D" id="3.40.630.10">
    <property type="entry name" value="Zn peptidases"/>
    <property type="match status" value="1"/>
</dbReference>
<dbReference type="InterPro" id="IPR036264">
    <property type="entry name" value="Bact_exopeptidase_dim_dom"/>
</dbReference>
<dbReference type="STRING" id="1120918.SAMN05216249_1277"/>
<reference evidence="4 5" key="1">
    <citation type="submission" date="2016-10" db="EMBL/GenBank/DDBJ databases">
        <authorList>
            <person name="de Groot N.N."/>
        </authorList>
    </citation>
    <scope>NUCLEOTIDE SEQUENCE [LARGE SCALE GENOMIC DNA]</scope>
    <source>
        <strain evidence="4 5">DSM 5522</strain>
    </source>
</reference>
<feature type="binding site" evidence="2">
    <location>
        <position position="167"/>
    </location>
    <ligand>
        <name>Mn(2+)</name>
        <dbReference type="ChEBI" id="CHEBI:29035"/>
        <label>2</label>
    </ligand>
</feature>
<dbReference type="OrthoDB" id="9776731at2"/>